<dbReference type="GO" id="GO:0016787">
    <property type="term" value="F:hydrolase activity"/>
    <property type="evidence" value="ECO:0007669"/>
    <property type="project" value="UniProtKB-KW"/>
</dbReference>
<dbReference type="Pfam" id="PF14870">
    <property type="entry name" value="PSII_BNR"/>
    <property type="match status" value="1"/>
</dbReference>
<dbReference type="GO" id="GO:0015979">
    <property type="term" value="P:photosynthesis"/>
    <property type="evidence" value="ECO:0007669"/>
    <property type="project" value="UniProtKB-KW"/>
</dbReference>
<keyword evidence="2" id="KW-0604">Photosystem II</keyword>
<protein>
    <submittedName>
        <fullName evidence="5">Glycosyl hydrolase</fullName>
    </submittedName>
</protein>
<evidence type="ECO:0000256" key="3">
    <source>
        <dbReference type="SAM" id="SignalP"/>
    </source>
</evidence>
<reference evidence="5 6" key="1">
    <citation type="submission" date="2020-07" db="EMBL/GenBank/DDBJ databases">
        <title>Novel species isolated from subtropical streams in China.</title>
        <authorList>
            <person name="Lu H."/>
        </authorList>
    </citation>
    <scope>NUCLEOTIDE SEQUENCE [LARGE SCALE GENOMIC DNA]</scope>
    <source>
        <strain evidence="5 6">FT3S</strain>
    </source>
</reference>
<keyword evidence="3" id="KW-0732">Signal</keyword>
<evidence type="ECO:0000313" key="5">
    <source>
        <dbReference type="EMBL" id="MBA5604256.1"/>
    </source>
</evidence>
<dbReference type="InterPro" id="IPR028203">
    <property type="entry name" value="PSII_CF48-like_dom"/>
</dbReference>
<dbReference type="PANTHER" id="PTHR47199">
    <property type="entry name" value="PHOTOSYSTEM II STABILITY/ASSEMBLY FACTOR HCF136, CHLOROPLASTIC"/>
    <property type="match status" value="1"/>
</dbReference>
<evidence type="ECO:0000313" key="6">
    <source>
        <dbReference type="Proteomes" id="UP000566711"/>
    </source>
</evidence>
<dbReference type="SUPFAM" id="SSF110296">
    <property type="entry name" value="Oligoxyloglucan reducing end-specific cellobiohydrolase"/>
    <property type="match status" value="1"/>
</dbReference>
<keyword evidence="6" id="KW-1185">Reference proteome</keyword>
<dbReference type="Proteomes" id="UP000566711">
    <property type="component" value="Unassembled WGS sequence"/>
</dbReference>
<evidence type="ECO:0000259" key="4">
    <source>
        <dbReference type="Pfam" id="PF14870"/>
    </source>
</evidence>
<dbReference type="PROSITE" id="PS51257">
    <property type="entry name" value="PROKAR_LIPOPROTEIN"/>
    <property type="match status" value="1"/>
</dbReference>
<organism evidence="5 6">
    <name type="scientific">Rugamonas fusca</name>
    <dbReference type="NCBI Taxonomy" id="2758568"/>
    <lineage>
        <taxon>Bacteria</taxon>
        <taxon>Pseudomonadati</taxon>
        <taxon>Pseudomonadota</taxon>
        <taxon>Betaproteobacteria</taxon>
        <taxon>Burkholderiales</taxon>
        <taxon>Oxalobacteraceae</taxon>
        <taxon>Telluria group</taxon>
        <taxon>Rugamonas</taxon>
    </lineage>
</organism>
<dbReference type="AlphaFoldDB" id="A0A7W2EEA3"/>
<name>A0A7W2EEA3_9BURK</name>
<keyword evidence="5" id="KW-0378">Hydrolase</keyword>
<feature type="signal peptide" evidence="3">
    <location>
        <begin position="1"/>
        <end position="31"/>
    </location>
</feature>
<keyword evidence="1" id="KW-0602">Photosynthesis</keyword>
<evidence type="ECO:0000256" key="2">
    <source>
        <dbReference type="ARBA" id="ARBA00023276"/>
    </source>
</evidence>
<feature type="domain" description="Photosynthesis system II assembly factor Ycf48/Hcf136-like" evidence="4">
    <location>
        <begin position="163"/>
        <end position="301"/>
    </location>
</feature>
<accession>A0A7W2EEA3</accession>
<dbReference type="Gene3D" id="2.130.10.10">
    <property type="entry name" value="YVTN repeat-like/Quinoprotein amine dehydrogenase"/>
    <property type="match status" value="2"/>
</dbReference>
<dbReference type="GO" id="GO:0009523">
    <property type="term" value="C:photosystem II"/>
    <property type="evidence" value="ECO:0007669"/>
    <property type="project" value="UniProtKB-KW"/>
</dbReference>
<comment type="caution">
    <text evidence="5">The sequence shown here is derived from an EMBL/GenBank/DDBJ whole genome shotgun (WGS) entry which is preliminary data.</text>
</comment>
<feature type="chain" id="PRO_5031044164" evidence="3">
    <location>
        <begin position="32"/>
        <end position="358"/>
    </location>
</feature>
<proteinExistence type="predicted"/>
<evidence type="ECO:0000256" key="1">
    <source>
        <dbReference type="ARBA" id="ARBA00022531"/>
    </source>
</evidence>
<dbReference type="InterPro" id="IPR015943">
    <property type="entry name" value="WD40/YVTN_repeat-like_dom_sf"/>
</dbReference>
<dbReference type="RefSeq" id="WP_182213650.1">
    <property type="nucleotide sequence ID" value="NZ_JACEZS010000001.1"/>
</dbReference>
<dbReference type="EMBL" id="JACEZS010000001">
    <property type="protein sequence ID" value="MBA5604256.1"/>
    <property type="molecule type" value="Genomic_DNA"/>
</dbReference>
<dbReference type="PANTHER" id="PTHR47199:SF2">
    <property type="entry name" value="PHOTOSYSTEM II STABILITY_ASSEMBLY FACTOR HCF136, CHLOROPLASTIC"/>
    <property type="match status" value="1"/>
</dbReference>
<sequence>MCAKPGRNGLTACVLAACVLGGLAAAGAGHADPLQRPARASALVARRQMTALAAIGPSRLIAVGQRGHAAVSGDGGASWAQVAMPVSVDLTAVQFVTPLQGYAVGHDGVVLASADGGATWRKLLDGVAVNALVLAQLAAQPAGAERDRLLAEAQRNAAAGPDKPFLDLYFTSAREGFVVGAYNLILQTRDGGASWTSWYARSDNGDKLLNLYAIRAHRGQLFAAGEAGLLMRLDTARQRWVRVDTGYRGSFFGLLDCGDALIAHGMRGHAVISRDGGASWRALATGLQGSITASARGADGSLWLGDQIGKVVVSRDGGQTFNGMALPASQPLAALQVSSNKLVMAGMRGLRSLPLPRN</sequence>
<gene>
    <name evidence="5" type="ORF">H3H36_02630</name>
</gene>